<organism evidence="3 4">
    <name type="scientific">Hymenobacter persicinus</name>
    <dbReference type="NCBI Taxonomy" id="2025506"/>
    <lineage>
        <taxon>Bacteria</taxon>
        <taxon>Pseudomonadati</taxon>
        <taxon>Bacteroidota</taxon>
        <taxon>Cytophagia</taxon>
        <taxon>Cytophagales</taxon>
        <taxon>Hymenobacteraceae</taxon>
        <taxon>Hymenobacter</taxon>
    </lineage>
</organism>
<name>A0A4V1ZB11_9BACT</name>
<dbReference type="Proteomes" id="UP000294155">
    <property type="component" value="Unassembled WGS sequence"/>
</dbReference>
<evidence type="ECO:0000313" key="3">
    <source>
        <dbReference type="EMBL" id="RYU81842.1"/>
    </source>
</evidence>
<keyword evidence="1" id="KW-1133">Transmembrane helix</keyword>
<evidence type="ECO:0000259" key="2">
    <source>
        <dbReference type="Pfam" id="PF12729"/>
    </source>
</evidence>
<evidence type="ECO:0000256" key="1">
    <source>
        <dbReference type="SAM" id="Phobius"/>
    </source>
</evidence>
<evidence type="ECO:0000313" key="4">
    <source>
        <dbReference type="Proteomes" id="UP000294155"/>
    </source>
</evidence>
<feature type="domain" description="Chemotaxis methyl-accepting receptor HlyB-like 4HB MCP" evidence="2">
    <location>
        <begin position="15"/>
        <end position="177"/>
    </location>
</feature>
<sequence length="223" mass="25190">MSFLSRIHRKARPVLLFLVVMLGIVGSILVEKRLIRQFSTSVSSLYQDRLLPATGLFQLNDLMHEKRQLLAGFLAAPTPAGRRETYTQLAGRNVQIDSILERHQATYLVADENQQLRAFQAHLRHYNALEKELLTAPVPASRAQAAAAQQFARIHADLRHLNAIQQRVGEELSHNSRVTEGQATLLSNLTIALLLAFTFAIQYALLSDRHPLVPRVMQKFRLN</sequence>
<dbReference type="OrthoDB" id="1438991at2"/>
<proteinExistence type="predicted"/>
<protein>
    <recommendedName>
        <fullName evidence="2">Chemotaxis methyl-accepting receptor HlyB-like 4HB MCP domain-containing protein</fullName>
    </recommendedName>
</protein>
<reference evidence="3 4" key="1">
    <citation type="submission" date="2019-02" db="EMBL/GenBank/DDBJ databases">
        <title>Bacterial novel species isolated from soil.</title>
        <authorList>
            <person name="Jung H.-Y."/>
        </authorList>
    </citation>
    <scope>NUCLEOTIDE SEQUENCE [LARGE SCALE GENOMIC DNA]</scope>
    <source>
        <strain evidence="3 4">1-3-3-3</strain>
    </source>
</reference>
<dbReference type="RefSeq" id="WP_129920146.1">
    <property type="nucleotide sequence ID" value="NZ_SEWE01000008.1"/>
</dbReference>
<gene>
    <name evidence="3" type="ORF">EWM57_05530</name>
</gene>
<dbReference type="AlphaFoldDB" id="A0A4V1ZB11"/>
<dbReference type="EMBL" id="SEWE01000008">
    <property type="protein sequence ID" value="RYU81842.1"/>
    <property type="molecule type" value="Genomic_DNA"/>
</dbReference>
<comment type="caution">
    <text evidence="3">The sequence shown here is derived from an EMBL/GenBank/DDBJ whole genome shotgun (WGS) entry which is preliminary data.</text>
</comment>
<keyword evidence="1" id="KW-0472">Membrane</keyword>
<keyword evidence="4" id="KW-1185">Reference proteome</keyword>
<dbReference type="Pfam" id="PF12729">
    <property type="entry name" value="4HB_MCP_1"/>
    <property type="match status" value="1"/>
</dbReference>
<accession>A0A4V1ZB11</accession>
<dbReference type="InterPro" id="IPR024478">
    <property type="entry name" value="HlyB_4HB_MCP"/>
</dbReference>
<feature type="transmembrane region" description="Helical" evidence="1">
    <location>
        <begin position="185"/>
        <end position="205"/>
    </location>
</feature>
<feature type="transmembrane region" description="Helical" evidence="1">
    <location>
        <begin position="12"/>
        <end position="30"/>
    </location>
</feature>
<keyword evidence="1" id="KW-0812">Transmembrane</keyword>